<sequence>MIPRKMLTAFLRVLKQMRGGSTTVSDILGDGNTGKVSIVLSGYPSLTLDINKVPIPEPVPLPSEWQTWKPTTTKSTGITARERLLQFMSANAFSKTGYFR</sequence>
<evidence type="ECO:0000313" key="2">
    <source>
        <dbReference type="Proteomes" id="UP001057402"/>
    </source>
</evidence>
<protein>
    <submittedName>
        <fullName evidence="1">Uncharacterized protein</fullName>
    </submittedName>
</protein>
<keyword evidence="2" id="KW-1185">Reference proteome</keyword>
<evidence type="ECO:0000313" key="1">
    <source>
        <dbReference type="EMBL" id="KAI4339343.1"/>
    </source>
</evidence>
<dbReference type="EMBL" id="CM042886">
    <property type="protein sequence ID" value="KAI4339343.1"/>
    <property type="molecule type" value="Genomic_DNA"/>
</dbReference>
<proteinExistence type="predicted"/>
<reference evidence="2" key="1">
    <citation type="journal article" date="2023" name="Front. Plant Sci.">
        <title>Chromosomal-level genome assembly of Melastoma candidum provides insights into trichome evolution.</title>
        <authorList>
            <person name="Zhong Y."/>
            <person name="Wu W."/>
            <person name="Sun C."/>
            <person name="Zou P."/>
            <person name="Liu Y."/>
            <person name="Dai S."/>
            <person name="Zhou R."/>
        </authorList>
    </citation>
    <scope>NUCLEOTIDE SEQUENCE [LARGE SCALE GENOMIC DNA]</scope>
</reference>
<organism evidence="1 2">
    <name type="scientific">Melastoma candidum</name>
    <dbReference type="NCBI Taxonomy" id="119954"/>
    <lineage>
        <taxon>Eukaryota</taxon>
        <taxon>Viridiplantae</taxon>
        <taxon>Streptophyta</taxon>
        <taxon>Embryophyta</taxon>
        <taxon>Tracheophyta</taxon>
        <taxon>Spermatophyta</taxon>
        <taxon>Magnoliopsida</taxon>
        <taxon>eudicotyledons</taxon>
        <taxon>Gunneridae</taxon>
        <taxon>Pentapetalae</taxon>
        <taxon>rosids</taxon>
        <taxon>malvids</taxon>
        <taxon>Myrtales</taxon>
        <taxon>Melastomataceae</taxon>
        <taxon>Melastomatoideae</taxon>
        <taxon>Melastomateae</taxon>
        <taxon>Melastoma</taxon>
    </lineage>
</organism>
<name>A0ACB9NRL0_9MYRT</name>
<accession>A0ACB9NRL0</accession>
<gene>
    <name evidence="1" type="ORF">MLD38_024296</name>
</gene>
<dbReference type="Proteomes" id="UP001057402">
    <property type="component" value="Chromosome 7"/>
</dbReference>
<comment type="caution">
    <text evidence="1">The sequence shown here is derived from an EMBL/GenBank/DDBJ whole genome shotgun (WGS) entry which is preliminary data.</text>
</comment>